<comment type="caution">
    <text evidence="2">The sequence shown here is derived from an EMBL/GenBank/DDBJ whole genome shotgun (WGS) entry which is preliminary data.</text>
</comment>
<name>A0A3L6TGH0_PANMI</name>
<protein>
    <submittedName>
        <fullName evidence="2">Uncharacterized protein</fullName>
    </submittedName>
</protein>
<keyword evidence="3" id="KW-1185">Reference proteome</keyword>
<accession>A0A3L6TGH0</accession>
<sequence>MRTLNGLAPTSSPQGRLGQPPPSAAATLFPASSSPHRRRSRAPEARTPARMAAAGQFSPVLAPALSASMATLAMAPAAAQDAESGVPGSGSGAPGADLRDLKLREASAGGASRRRPQLRRRGLAPSRAQALAARIYEGVGWGNEAPWDRRCDGETAASARARSRVRWRPRSGAWRSCETCATAAADGGPRGVTRLRRQRRPTTRGCGSVSVLVDV</sequence>
<feature type="compositionally biased region" description="Basic residues" evidence="1">
    <location>
        <begin position="112"/>
        <end position="122"/>
    </location>
</feature>
<gene>
    <name evidence="2" type="ORF">C2845_PM01G37850</name>
</gene>
<evidence type="ECO:0000256" key="1">
    <source>
        <dbReference type="SAM" id="MobiDB-lite"/>
    </source>
</evidence>
<evidence type="ECO:0000313" key="3">
    <source>
        <dbReference type="Proteomes" id="UP000275267"/>
    </source>
</evidence>
<evidence type="ECO:0000313" key="2">
    <source>
        <dbReference type="EMBL" id="RLN39439.1"/>
    </source>
</evidence>
<feature type="region of interest" description="Disordered" evidence="1">
    <location>
        <begin position="105"/>
        <end position="124"/>
    </location>
</feature>
<organism evidence="2 3">
    <name type="scientific">Panicum miliaceum</name>
    <name type="common">Proso millet</name>
    <name type="synonym">Broomcorn millet</name>
    <dbReference type="NCBI Taxonomy" id="4540"/>
    <lineage>
        <taxon>Eukaryota</taxon>
        <taxon>Viridiplantae</taxon>
        <taxon>Streptophyta</taxon>
        <taxon>Embryophyta</taxon>
        <taxon>Tracheophyta</taxon>
        <taxon>Spermatophyta</taxon>
        <taxon>Magnoliopsida</taxon>
        <taxon>Liliopsida</taxon>
        <taxon>Poales</taxon>
        <taxon>Poaceae</taxon>
        <taxon>PACMAD clade</taxon>
        <taxon>Panicoideae</taxon>
        <taxon>Panicodae</taxon>
        <taxon>Paniceae</taxon>
        <taxon>Panicinae</taxon>
        <taxon>Panicum</taxon>
        <taxon>Panicum sect. Panicum</taxon>
    </lineage>
</organism>
<proteinExistence type="predicted"/>
<reference evidence="3" key="1">
    <citation type="journal article" date="2019" name="Nat. Commun.">
        <title>The genome of broomcorn millet.</title>
        <authorList>
            <person name="Zou C."/>
            <person name="Miki D."/>
            <person name="Li D."/>
            <person name="Tang Q."/>
            <person name="Xiao L."/>
            <person name="Rajput S."/>
            <person name="Deng P."/>
            <person name="Jia W."/>
            <person name="Huang R."/>
            <person name="Zhang M."/>
            <person name="Sun Y."/>
            <person name="Hu J."/>
            <person name="Fu X."/>
            <person name="Schnable P.S."/>
            <person name="Li F."/>
            <person name="Zhang H."/>
            <person name="Feng B."/>
            <person name="Zhu X."/>
            <person name="Liu R."/>
            <person name="Schnable J.C."/>
            <person name="Zhu J.-K."/>
            <person name="Zhang H."/>
        </authorList>
    </citation>
    <scope>NUCLEOTIDE SEQUENCE [LARGE SCALE GENOMIC DNA]</scope>
</reference>
<dbReference type="Proteomes" id="UP000275267">
    <property type="component" value="Unassembled WGS sequence"/>
</dbReference>
<feature type="region of interest" description="Disordered" evidence="1">
    <location>
        <begin position="1"/>
        <end position="51"/>
    </location>
</feature>
<dbReference type="AlphaFoldDB" id="A0A3L6TGH0"/>
<dbReference type="EMBL" id="PQIB02000001">
    <property type="protein sequence ID" value="RLN39439.1"/>
    <property type="molecule type" value="Genomic_DNA"/>
</dbReference>